<dbReference type="EC" id="3.5.4.12" evidence="7"/>
<evidence type="ECO:0000313" key="13">
    <source>
        <dbReference type="Proteomes" id="UP001163846"/>
    </source>
</evidence>
<dbReference type="GO" id="GO:0004132">
    <property type="term" value="F:dCMP deaminase activity"/>
    <property type="evidence" value="ECO:0007669"/>
    <property type="project" value="UniProtKB-EC"/>
</dbReference>
<reference evidence="12" key="1">
    <citation type="submission" date="2022-08" db="EMBL/GenBank/DDBJ databases">
        <authorList>
            <consortium name="DOE Joint Genome Institute"/>
            <person name="Min B."/>
            <person name="Riley R."/>
            <person name="Sierra-Patev S."/>
            <person name="Naranjo-Ortiz M."/>
            <person name="Looney B."/>
            <person name="Konkel Z."/>
            <person name="Slot J.C."/>
            <person name="Sakamoto Y."/>
            <person name="Steenwyk J.L."/>
            <person name="Rokas A."/>
            <person name="Carro J."/>
            <person name="Camarero S."/>
            <person name="Ferreira P."/>
            <person name="Molpeceres G."/>
            <person name="Ruiz-Duenas F.J."/>
            <person name="Serrano A."/>
            <person name="Henrissat B."/>
            <person name="Drula E."/>
            <person name="Hughes K.W."/>
            <person name="Mata J.L."/>
            <person name="Ishikawa N.K."/>
            <person name="Vargas-Isla R."/>
            <person name="Ushijima S."/>
            <person name="Smith C.A."/>
            <person name="Ahrendt S."/>
            <person name="Andreopoulos W."/>
            <person name="He G."/>
            <person name="Labutti K."/>
            <person name="Lipzen A."/>
            <person name="Ng V."/>
            <person name="Sandor L."/>
            <person name="Barry K."/>
            <person name="Martinez A.T."/>
            <person name="Xiao Y."/>
            <person name="Gibbons J.G."/>
            <person name="Terashima K."/>
            <person name="Hibbett D.S."/>
            <person name="Grigoriev I.V."/>
        </authorList>
    </citation>
    <scope>NUCLEOTIDE SEQUENCE</scope>
    <source>
        <strain evidence="12">TFB9207</strain>
    </source>
</reference>
<accession>A0AA38UKU6</accession>
<keyword evidence="6" id="KW-0862">Zinc</keyword>
<feature type="compositionally biased region" description="Basic and acidic residues" evidence="10">
    <location>
        <begin position="86"/>
        <end position="100"/>
    </location>
</feature>
<dbReference type="InterPro" id="IPR016193">
    <property type="entry name" value="Cytidine_deaminase-like"/>
</dbReference>
<keyword evidence="5" id="KW-0378">Hydrolase</keyword>
<dbReference type="EMBL" id="MU805944">
    <property type="protein sequence ID" value="KAJ3844949.1"/>
    <property type="molecule type" value="Genomic_DNA"/>
</dbReference>
<dbReference type="InterPro" id="IPR016192">
    <property type="entry name" value="APOBEC/CMP_deaminase_Zn-bd"/>
</dbReference>
<keyword evidence="13" id="KW-1185">Reference proteome</keyword>
<dbReference type="Gene3D" id="3.40.140.10">
    <property type="entry name" value="Cytidine Deaminase, domain 2"/>
    <property type="match status" value="1"/>
</dbReference>
<evidence type="ECO:0000256" key="10">
    <source>
        <dbReference type="SAM" id="MobiDB-lite"/>
    </source>
</evidence>
<name>A0AA38UKU6_9AGAR</name>
<dbReference type="CDD" id="cd01286">
    <property type="entry name" value="deoxycytidylate_deaminase"/>
    <property type="match status" value="1"/>
</dbReference>
<protein>
    <recommendedName>
        <fullName evidence="9">Deoxycytidylate deaminase</fullName>
        <ecNumber evidence="7">3.5.4.12</ecNumber>
    </recommendedName>
    <alternativeName>
        <fullName evidence="8">dCMP deaminase</fullName>
    </alternativeName>
</protein>
<dbReference type="Pfam" id="PF00383">
    <property type="entry name" value="dCMP_cyt_deam_1"/>
    <property type="match status" value="1"/>
</dbReference>
<sequence>MFIAIIGTRASGCSTLKNYLITSKGFTHIQLVPFNELSASSSSPAFAYQHPREALNDHTIDNAAKHLSFLTFDATPLPSPSTFSDDDARSSDTQNSREHSPLNFNTPAELLDYVTRNWRSNFVTTEIQTREVAEVFIKRPFFMLLSLDGPLLDRFRRSNSPVSLQNFAAEDDERRFGRTNYSLNEMADLVNLRVVNDFPSKSEFHVHIESLDLLNPLHLRPEWDMYFMTLASLASQRSNCMKRRVGAILVRDKRIVSTGYNGTPRGVRNCNEGGCIRCNNGSELIRNNEECVCLHAEENALLEAGRDRIGPATLYCNTCPCLKCTIKIIQTGVNCVVYNLSYKVDTASAKLFAEAGVKLRRFDPAQHRLLPFPPNENYDTSTIDMTFDEEASLTR</sequence>
<proteinExistence type="inferred from homology"/>
<evidence type="ECO:0000256" key="5">
    <source>
        <dbReference type="ARBA" id="ARBA00022801"/>
    </source>
</evidence>
<dbReference type="GO" id="GO:0005737">
    <property type="term" value="C:cytoplasm"/>
    <property type="evidence" value="ECO:0007669"/>
    <property type="project" value="TreeGrafter"/>
</dbReference>
<evidence type="ECO:0000313" key="12">
    <source>
        <dbReference type="EMBL" id="KAJ3844949.1"/>
    </source>
</evidence>
<keyword evidence="4" id="KW-0545">Nucleotide biosynthesis</keyword>
<dbReference type="GO" id="GO:0009165">
    <property type="term" value="P:nucleotide biosynthetic process"/>
    <property type="evidence" value="ECO:0007669"/>
    <property type="project" value="UniProtKB-KW"/>
</dbReference>
<dbReference type="GO" id="GO:0008270">
    <property type="term" value="F:zinc ion binding"/>
    <property type="evidence" value="ECO:0007669"/>
    <property type="project" value="InterPro"/>
</dbReference>
<dbReference type="PROSITE" id="PS00903">
    <property type="entry name" value="CYT_DCMP_DEAMINASES_1"/>
    <property type="match status" value="1"/>
</dbReference>
<keyword evidence="3" id="KW-0479">Metal-binding</keyword>
<dbReference type="PANTHER" id="PTHR11086">
    <property type="entry name" value="DEOXYCYTIDYLATE DEAMINASE-RELATED"/>
    <property type="match status" value="1"/>
</dbReference>
<evidence type="ECO:0000256" key="7">
    <source>
        <dbReference type="ARBA" id="ARBA00038938"/>
    </source>
</evidence>
<feature type="domain" description="CMP/dCMP-type deaminase" evidence="11">
    <location>
        <begin position="222"/>
        <end position="359"/>
    </location>
</feature>
<dbReference type="AlphaFoldDB" id="A0AA38UKU6"/>
<evidence type="ECO:0000256" key="4">
    <source>
        <dbReference type="ARBA" id="ARBA00022727"/>
    </source>
</evidence>
<dbReference type="PROSITE" id="PS51747">
    <property type="entry name" value="CYT_DCMP_DEAMINASES_2"/>
    <property type="match status" value="1"/>
</dbReference>
<feature type="region of interest" description="Disordered" evidence="10">
    <location>
        <begin position="80"/>
        <end position="103"/>
    </location>
</feature>
<evidence type="ECO:0000256" key="1">
    <source>
        <dbReference type="ARBA" id="ARBA00001947"/>
    </source>
</evidence>
<dbReference type="SUPFAM" id="SSF53927">
    <property type="entry name" value="Cytidine deaminase-like"/>
    <property type="match status" value="1"/>
</dbReference>
<dbReference type="FunFam" id="3.40.140.10:FF:000035">
    <property type="entry name" value="dCMP deaminase"/>
    <property type="match status" value="1"/>
</dbReference>
<organism evidence="12 13">
    <name type="scientific">Lentinula raphanica</name>
    <dbReference type="NCBI Taxonomy" id="153919"/>
    <lineage>
        <taxon>Eukaryota</taxon>
        <taxon>Fungi</taxon>
        <taxon>Dikarya</taxon>
        <taxon>Basidiomycota</taxon>
        <taxon>Agaricomycotina</taxon>
        <taxon>Agaricomycetes</taxon>
        <taxon>Agaricomycetidae</taxon>
        <taxon>Agaricales</taxon>
        <taxon>Marasmiineae</taxon>
        <taxon>Omphalotaceae</taxon>
        <taxon>Lentinula</taxon>
    </lineage>
</organism>
<dbReference type="PANTHER" id="PTHR11086:SF18">
    <property type="entry name" value="DEOXYCYTIDYLATE DEAMINASE"/>
    <property type="match status" value="1"/>
</dbReference>
<dbReference type="InterPro" id="IPR002125">
    <property type="entry name" value="CMP_dCMP_dom"/>
</dbReference>
<comment type="cofactor">
    <cofactor evidence="1">
        <name>Zn(2+)</name>
        <dbReference type="ChEBI" id="CHEBI:29105"/>
    </cofactor>
</comment>
<dbReference type="Proteomes" id="UP001163846">
    <property type="component" value="Unassembled WGS sequence"/>
</dbReference>
<evidence type="ECO:0000256" key="3">
    <source>
        <dbReference type="ARBA" id="ARBA00022723"/>
    </source>
</evidence>
<gene>
    <name evidence="12" type="ORF">F5878DRAFT_4375</name>
</gene>
<dbReference type="InterPro" id="IPR015517">
    <property type="entry name" value="dCMP_deaminase-rel"/>
</dbReference>
<dbReference type="InterPro" id="IPR035105">
    <property type="entry name" value="Deoxycytidylate_deaminase_dom"/>
</dbReference>
<evidence type="ECO:0000256" key="2">
    <source>
        <dbReference type="ARBA" id="ARBA00006576"/>
    </source>
</evidence>
<comment type="similarity">
    <text evidence="2">Belongs to the cytidine and deoxycytidylate deaminase family.</text>
</comment>
<evidence type="ECO:0000259" key="11">
    <source>
        <dbReference type="PROSITE" id="PS51747"/>
    </source>
</evidence>
<comment type="caution">
    <text evidence="12">The sequence shown here is derived from an EMBL/GenBank/DDBJ whole genome shotgun (WGS) entry which is preliminary data.</text>
</comment>
<evidence type="ECO:0000256" key="8">
    <source>
        <dbReference type="ARBA" id="ARBA00041763"/>
    </source>
</evidence>
<evidence type="ECO:0000256" key="6">
    <source>
        <dbReference type="ARBA" id="ARBA00022833"/>
    </source>
</evidence>
<evidence type="ECO:0000256" key="9">
    <source>
        <dbReference type="ARBA" id="ARBA00071582"/>
    </source>
</evidence>